<evidence type="ECO:0000313" key="4">
    <source>
        <dbReference type="Proteomes" id="UP001159363"/>
    </source>
</evidence>
<dbReference type="Pfam" id="PF03184">
    <property type="entry name" value="DDE_1"/>
    <property type="match status" value="1"/>
</dbReference>
<gene>
    <name evidence="3" type="ORF">PR048_005120</name>
</gene>
<accession>A0ABQ9I8D8</accession>
<feature type="domain" description="DDE-1" evidence="2">
    <location>
        <begin position="3"/>
        <end position="95"/>
    </location>
</feature>
<dbReference type="EMBL" id="JARBHB010000002">
    <property type="protein sequence ID" value="KAJ8892539.1"/>
    <property type="molecule type" value="Genomic_DNA"/>
</dbReference>
<evidence type="ECO:0000259" key="2">
    <source>
        <dbReference type="Pfam" id="PF03184"/>
    </source>
</evidence>
<name>A0ABQ9I8D8_9NEOP</name>
<keyword evidence="4" id="KW-1185">Reference proteome</keyword>
<dbReference type="Proteomes" id="UP001159363">
    <property type="component" value="Chromosome 2"/>
</dbReference>
<evidence type="ECO:0000256" key="1">
    <source>
        <dbReference type="SAM" id="MobiDB-lite"/>
    </source>
</evidence>
<sequence length="191" mass="21855">MGAANRKVVLFVNNCPTHLELDNLRNIKLVFQPKNTTSMFQPLDQGIVQQVKLKFREMFEWSMVLKMEIGKDMKKWDVFTVMEEIVASWRAVQQKQSPTVSGMPISSHQSTAPTWPLDSASVCLSVTLPCDEETWQQLTPDSMLEEFVTEDDDITVWSNLDYTDDVQGQQESRDEEYMGGGGKQKNLLKFP</sequence>
<dbReference type="InterPro" id="IPR004875">
    <property type="entry name" value="DDE_SF_endonuclease_dom"/>
</dbReference>
<organism evidence="3 4">
    <name type="scientific">Dryococelus australis</name>
    <dbReference type="NCBI Taxonomy" id="614101"/>
    <lineage>
        <taxon>Eukaryota</taxon>
        <taxon>Metazoa</taxon>
        <taxon>Ecdysozoa</taxon>
        <taxon>Arthropoda</taxon>
        <taxon>Hexapoda</taxon>
        <taxon>Insecta</taxon>
        <taxon>Pterygota</taxon>
        <taxon>Neoptera</taxon>
        <taxon>Polyneoptera</taxon>
        <taxon>Phasmatodea</taxon>
        <taxon>Verophasmatodea</taxon>
        <taxon>Anareolatae</taxon>
        <taxon>Phasmatidae</taxon>
        <taxon>Eurycanthinae</taxon>
        <taxon>Dryococelus</taxon>
    </lineage>
</organism>
<feature type="region of interest" description="Disordered" evidence="1">
    <location>
        <begin position="166"/>
        <end position="191"/>
    </location>
</feature>
<evidence type="ECO:0000313" key="3">
    <source>
        <dbReference type="EMBL" id="KAJ8892539.1"/>
    </source>
</evidence>
<protein>
    <recommendedName>
        <fullName evidence="2">DDE-1 domain-containing protein</fullName>
    </recommendedName>
</protein>
<proteinExistence type="predicted"/>
<reference evidence="3 4" key="1">
    <citation type="submission" date="2023-02" db="EMBL/GenBank/DDBJ databases">
        <title>LHISI_Scaffold_Assembly.</title>
        <authorList>
            <person name="Stuart O.P."/>
            <person name="Cleave R."/>
            <person name="Magrath M.J.L."/>
            <person name="Mikheyev A.S."/>
        </authorList>
    </citation>
    <scope>NUCLEOTIDE SEQUENCE [LARGE SCALE GENOMIC DNA]</scope>
    <source>
        <strain evidence="3">Daus_M_001</strain>
        <tissue evidence="3">Leg muscle</tissue>
    </source>
</reference>
<comment type="caution">
    <text evidence="3">The sequence shown here is derived from an EMBL/GenBank/DDBJ whole genome shotgun (WGS) entry which is preliminary data.</text>
</comment>